<dbReference type="Proteomes" id="UP000245591">
    <property type="component" value="Unassembled WGS sequence"/>
</dbReference>
<keyword evidence="3" id="KW-1185">Reference proteome</keyword>
<reference evidence="2 3" key="1">
    <citation type="journal article" date="2018" name="MBio">
        <title>Comparative Genomics Reveals the Core Gene Toolbox for the Fungus-Insect Symbiosis.</title>
        <authorList>
            <person name="Wang Y."/>
            <person name="Stata M."/>
            <person name="Wang W."/>
            <person name="Stajich J.E."/>
            <person name="White M.M."/>
            <person name="Moncalvo J.M."/>
        </authorList>
    </citation>
    <scope>NUCLEOTIDE SEQUENCE [LARGE SCALE GENOMIC DNA]</scope>
    <source>
        <strain evidence="2 3">AUS-126-30</strain>
    </source>
</reference>
<sequence length="292" mass="32752">MKDSDNINLEPLNKTKFGEGCSTSSLPKDIPDNNEMSGAIMDIFEPAILLIGDKMDRVQSSQYELALVLDQLAEQLSLFEDWINPEEHKTDFSESVVSKLANQGLAQLAISKENEWKLELEESLLKSKLNPQILKSNISISEEYDSNKSRTFPKIKSRNEDTDDNSIKSMVEFSKQALDPQVTKFETGSIDLTKTKSPSLQSGEGTSAINFSLEMRNKSVELYRDPSTLKQHKLKAKNHQNKVNVASAKLVESKAKLIEINSILKGVKKRLDLISTLAQAKIANQSYFLIKK</sequence>
<name>A0A2U1JED7_SMIAN</name>
<dbReference type="EMBL" id="MBFU01000015">
    <property type="protein sequence ID" value="PWA03466.1"/>
    <property type="molecule type" value="Genomic_DNA"/>
</dbReference>
<accession>A0A2U1JED7</accession>
<evidence type="ECO:0000313" key="3">
    <source>
        <dbReference type="Proteomes" id="UP000245591"/>
    </source>
</evidence>
<feature type="region of interest" description="Disordered" evidence="1">
    <location>
        <begin position="1"/>
        <end position="32"/>
    </location>
</feature>
<evidence type="ECO:0000256" key="1">
    <source>
        <dbReference type="SAM" id="MobiDB-lite"/>
    </source>
</evidence>
<organism evidence="2 3">
    <name type="scientific">Smittium angustum</name>
    <dbReference type="NCBI Taxonomy" id="133377"/>
    <lineage>
        <taxon>Eukaryota</taxon>
        <taxon>Fungi</taxon>
        <taxon>Fungi incertae sedis</taxon>
        <taxon>Zoopagomycota</taxon>
        <taxon>Kickxellomycotina</taxon>
        <taxon>Harpellomycetes</taxon>
        <taxon>Harpellales</taxon>
        <taxon>Legeriomycetaceae</taxon>
        <taxon>Smittium</taxon>
    </lineage>
</organism>
<evidence type="ECO:0000313" key="2">
    <source>
        <dbReference type="EMBL" id="PWA03466.1"/>
    </source>
</evidence>
<dbReference type="AlphaFoldDB" id="A0A2U1JED7"/>
<gene>
    <name evidence="2" type="ORF">BB558_000379</name>
</gene>
<comment type="caution">
    <text evidence="2">The sequence shown here is derived from an EMBL/GenBank/DDBJ whole genome shotgun (WGS) entry which is preliminary data.</text>
</comment>
<proteinExistence type="predicted"/>
<protein>
    <submittedName>
        <fullName evidence="2">Uncharacterized protein</fullName>
    </submittedName>
</protein>